<evidence type="ECO:0000313" key="13">
    <source>
        <dbReference type="EMBL" id="GCB64626.1"/>
    </source>
</evidence>
<comment type="caution">
    <text evidence="13">The sequence shown here is derived from an EMBL/GenBank/DDBJ whole genome shotgun (WGS) entry which is preliminary data.</text>
</comment>
<keyword evidence="10" id="KW-1015">Disulfide bond</keyword>
<dbReference type="PANTHER" id="PTHR32028">
    <property type="entry name" value="APOLIPOPROTEIN M"/>
    <property type="match status" value="1"/>
</dbReference>
<dbReference type="InterPro" id="IPR012674">
    <property type="entry name" value="Calycin"/>
</dbReference>
<comment type="subunit">
    <text evidence="3">Interacts with LRP2; LRP2 mediates APOM renal uptake and subsequent lysosomal degradation.</text>
</comment>
<dbReference type="SUPFAM" id="SSF50814">
    <property type="entry name" value="Lipocalins"/>
    <property type="match status" value="1"/>
</dbReference>
<evidence type="ECO:0000256" key="2">
    <source>
        <dbReference type="ARBA" id="ARBA00007071"/>
    </source>
</evidence>
<dbReference type="OMA" id="SGKWANC"/>
<keyword evidence="6" id="KW-0964">Secreted</keyword>
<keyword evidence="7 12" id="KW-0732">Signal</keyword>
<dbReference type="GO" id="GO:0005319">
    <property type="term" value="F:lipid transporter activity"/>
    <property type="evidence" value="ECO:0007669"/>
    <property type="project" value="TreeGrafter"/>
</dbReference>
<comment type="subcellular location">
    <subcellularLocation>
        <location evidence="1">Secreted</location>
    </subcellularLocation>
</comment>
<organism evidence="13 14">
    <name type="scientific">Scyliorhinus torazame</name>
    <name type="common">Cloudy catshark</name>
    <name type="synonym">Catulus torazame</name>
    <dbReference type="NCBI Taxonomy" id="75743"/>
    <lineage>
        <taxon>Eukaryota</taxon>
        <taxon>Metazoa</taxon>
        <taxon>Chordata</taxon>
        <taxon>Craniata</taxon>
        <taxon>Vertebrata</taxon>
        <taxon>Chondrichthyes</taxon>
        <taxon>Elasmobranchii</taxon>
        <taxon>Galeomorphii</taxon>
        <taxon>Galeoidea</taxon>
        <taxon>Carcharhiniformes</taxon>
        <taxon>Scyliorhinidae</taxon>
        <taxon>Scyliorhinus</taxon>
    </lineage>
</organism>
<evidence type="ECO:0000256" key="8">
    <source>
        <dbReference type="ARBA" id="ARBA00022850"/>
    </source>
</evidence>
<dbReference type="GO" id="GO:0005543">
    <property type="term" value="F:phospholipid binding"/>
    <property type="evidence" value="ECO:0007669"/>
    <property type="project" value="TreeGrafter"/>
</dbReference>
<evidence type="ECO:0000256" key="3">
    <source>
        <dbReference type="ARBA" id="ARBA00011559"/>
    </source>
</evidence>
<dbReference type="GO" id="GO:0034364">
    <property type="term" value="C:high-density lipoprotein particle"/>
    <property type="evidence" value="ECO:0007669"/>
    <property type="project" value="UniProtKB-KW"/>
</dbReference>
<evidence type="ECO:0000256" key="7">
    <source>
        <dbReference type="ARBA" id="ARBA00022729"/>
    </source>
</evidence>
<dbReference type="Proteomes" id="UP000288216">
    <property type="component" value="Unassembled WGS sequence"/>
</dbReference>
<dbReference type="EMBL" id="BFAA01004122">
    <property type="protein sequence ID" value="GCB64626.1"/>
    <property type="molecule type" value="Genomic_DNA"/>
</dbReference>
<reference evidence="13 14" key="1">
    <citation type="journal article" date="2018" name="Nat. Ecol. Evol.">
        <title>Shark genomes provide insights into elasmobranch evolution and the origin of vertebrates.</title>
        <authorList>
            <person name="Hara Y"/>
            <person name="Yamaguchi K"/>
            <person name="Onimaru K"/>
            <person name="Kadota M"/>
            <person name="Koyanagi M"/>
            <person name="Keeley SD"/>
            <person name="Tatsumi K"/>
            <person name="Tanaka K"/>
            <person name="Motone F"/>
            <person name="Kageyama Y"/>
            <person name="Nozu R"/>
            <person name="Adachi N"/>
            <person name="Nishimura O"/>
            <person name="Nakagawa R"/>
            <person name="Tanegashima C"/>
            <person name="Kiyatake I"/>
            <person name="Matsumoto R"/>
            <person name="Murakumo K"/>
            <person name="Nishida K"/>
            <person name="Terakita A"/>
            <person name="Kuratani S"/>
            <person name="Sato K"/>
            <person name="Hyodo S Kuraku.S."/>
        </authorList>
    </citation>
    <scope>NUCLEOTIDE SEQUENCE [LARGE SCALE GENOMIC DNA]</scope>
</reference>
<keyword evidence="5" id="KW-0813">Transport</keyword>
<dbReference type="InterPro" id="IPR022734">
    <property type="entry name" value="ApoM"/>
</dbReference>
<comment type="similarity">
    <text evidence="2">Belongs to the calycin superfamily. Lipocalin family. Highly divergent.</text>
</comment>
<evidence type="ECO:0000256" key="5">
    <source>
        <dbReference type="ARBA" id="ARBA00022448"/>
    </source>
</evidence>
<evidence type="ECO:0000256" key="1">
    <source>
        <dbReference type="ARBA" id="ARBA00004613"/>
    </source>
</evidence>
<dbReference type="OrthoDB" id="9944312at2759"/>
<dbReference type="Gene3D" id="2.40.128.20">
    <property type="match status" value="1"/>
</dbReference>
<gene>
    <name evidence="13" type="ORF">scyTo_0009845</name>
</gene>
<keyword evidence="8" id="KW-0345">HDL</keyword>
<dbReference type="GO" id="GO:0034380">
    <property type="term" value="P:high-density lipoprotein particle assembly"/>
    <property type="evidence" value="ECO:0007669"/>
    <property type="project" value="TreeGrafter"/>
</dbReference>
<dbReference type="Pfam" id="PF11032">
    <property type="entry name" value="ApoM"/>
    <property type="match status" value="1"/>
</dbReference>
<dbReference type="GO" id="GO:0034384">
    <property type="term" value="P:high-density lipoprotein particle clearance"/>
    <property type="evidence" value="ECO:0007669"/>
    <property type="project" value="TreeGrafter"/>
</dbReference>
<dbReference type="STRING" id="75743.A0A401NUS4"/>
<evidence type="ECO:0000256" key="11">
    <source>
        <dbReference type="ARBA" id="ARBA00025553"/>
    </source>
</evidence>
<evidence type="ECO:0000256" key="4">
    <source>
        <dbReference type="ARBA" id="ARBA00019937"/>
    </source>
</evidence>
<feature type="chain" id="PRO_5019063766" description="Apolipoprotein M" evidence="12">
    <location>
        <begin position="23"/>
        <end position="182"/>
    </location>
</feature>
<evidence type="ECO:0000256" key="12">
    <source>
        <dbReference type="SAM" id="SignalP"/>
    </source>
</evidence>
<comment type="function">
    <text evidence="11">Probably involved in lipid transport. Can bind sphingosine-1-phosphate, myristic acid, palmitic acid and stearic acid, retinol, all-trans-retinoic acid and 9-cis-retinoic acid.</text>
</comment>
<dbReference type="PANTHER" id="PTHR32028:SF1">
    <property type="entry name" value="APOLIPOPROTEIN M"/>
    <property type="match status" value="1"/>
</dbReference>
<dbReference type="GO" id="GO:0034375">
    <property type="term" value="P:high-density lipoprotein particle remodeling"/>
    <property type="evidence" value="ECO:0007669"/>
    <property type="project" value="TreeGrafter"/>
</dbReference>
<keyword evidence="14" id="KW-1185">Reference proteome</keyword>
<keyword evidence="9" id="KW-0445">Lipid transport</keyword>
<sequence length="182" mass="21460">MLQELWKIFFYLVFLFRQCKYGEKVTAGNLNRTQYSGKWFFLAVAAESKDSLVKFSAMDSAAFLLAPVKDTQMLQLKAEMRLSQSMQCMFRHWTYHISNETQELTLEGQPYLKTEIFVKKDNECIMFLETQDKGSETFRRLMLYGRSPTMSEYGRQEFEHRAECMNLSDIFVLKQSRAPCEI</sequence>
<feature type="signal peptide" evidence="12">
    <location>
        <begin position="1"/>
        <end position="22"/>
    </location>
</feature>
<evidence type="ECO:0000313" key="14">
    <source>
        <dbReference type="Proteomes" id="UP000288216"/>
    </source>
</evidence>
<accession>A0A401NUS4</accession>
<evidence type="ECO:0000256" key="9">
    <source>
        <dbReference type="ARBA" id="ARBA00023055"/>
    </source>
</evidence>
<evidence type="ECO:0000256" key="6">
    <source>
        <dbReference type="ARBA" id="ARBA00022525"/>
    </source>
</evidence>
<evidence type="ECO:0000256" key="10">
    <source>
        <dbReference type="ARBA" id="ARBA00023157"/>
    </source>
</evidence>
<dbReference type="GO" id="GO:0034362">
    <property type="term" value="C:low-density lipoprotein particle"/>
    <property type="evidence" value="ECO:0007669"/>
    <property type="project" value="TreeGrafter"/>
</dbReference>
<name>A0A401NUS4_SCYTO</name>
<proteinExistence type="inferred from homology"/>
<dbReference type="AlphaFoldDB" id="A0A401NUS4"/>
<dbReference type="GO" id="GO:0033344">
    <property type="term" value="P:cholesterol efflux"/>
    <property type="evidence" value="ECO:0007669"/>
    <property type="project" value="TreeGrafter"/>
</dbReference>
<protein>
    <recommendedName>
        <fullName evidence="4">Apolipoprotein M</fullName>
    </recommendedName>
</protein>
<dbReference type="GO" id="GO:0034361">
    <property type="term" value="C:very-low-density lipoprotein particle"/>
    <property type="evidence" value="ECO:0007669"/>
    <property type="project" value="TreeGrafter"/>
</dbReference>